<evidence type="ECO:0000256" key="7">
    <source>
        <dbReference type="SAM" id="MobiDB-lite"/>
    </source>
</evidence>
<dbReference type="Pfam" id="PF01197">
    <property type="entry name" value="Ribosomal_L31"/>
    <property type="match status" value="1"/>
</dbReference>
<feature type="region of interest" description="Disordered" evidence="7">
    <location>
        <begin position="72"/>
        <end position="93"/>
    </location>
</feature>
<gene>
    <name evidence="8" type="ORF">LCGC14_1434150</name>
</gene>
<dbReference type="InterPro" id="IPR042105">
    <property type="entry name" value="Ribosomal_bL31_sf"/>
</dbReference>
<evidence type="ECO:0000256" key="3">
    <source>
        <dbReference type="ARBA" id="ARBA00022884"/>
    </source>
</evidence>
<evidence type="ECO:0000256" key="4">
    <source>
        <dbReference type="ARBA" id="ARBA00022980"/>
    </source>
</evidence>
<dbReference type="GO" id="GO:0005840">
    <property type="term" value="C:ribosome"/>
    <property type="evidence" value="ECO:0007669"/>
    <property type="project" value="UniProtKB-KW"/>
</dbReference>
<evidence type="ECO:0000256" key="5">
    <source>
        <dbReference type="ARBA" id="ARBA00023274"/>
    </source>
</evidence>
<dbReference type="HAMAP" id="MF_00501">
    <property type="entry name" value="Ribosomal_bL31_1"/>
    <property type="match status" value="1"/>
</dbReference>
<feature type="compositionally biased region" description="Basic and acidic residues" evidence="7">
    <location>
        <begin position="82"/>
        <end position="93"/>
    </location>
</feature>
<reference evidence="8" key="1">
    <citation type="journal article" date="2015" name="Nature">
        <title>Complex archaea that bridge the gap between prokaryotes and eukaryotes.</title>
        <authorList>
            <person name="Spang A."/>
            <person name="Saw J.H."/>
            <person name="Jorgensen S.L."/>
            <person name="Zaremba-Niedzwiedzka K."/>
            <person name="Martijn J."/>
            <person name="Lind A.E."/>
            <person name="van Eijk R."/>
            <person name="Schleper C."/>
            <person name="Guy L."/>
            <person name="Ettema T.J."/>
        </authorList>
    </citation>
    <scope>NUCLEOTIDE SEQUENCE</scope>
</reference>
<protein>
    <recommendedName>
        <fullName evidence="6">Large ribosomal subunit protein bL31</fullName>
    </recommendedName>
</protein>
<dbReference type="AlphaFoldDB" id="A0A0F9K8X0"/>
<evidence type="ECO:0000256" key="1">
    <source>
        <dbReference type="ARBA" id="ARBA00009296"/>
    </source>
</evidence>
<proteinExistence type="inferred from homology"/>
<sequence>MKKEIHPEYVETTVTCGCGETFKTRSTKSKIAVELCSKCHPFYTGKQKFVDAAGRVDRFRRKFSWSDDSIKDKVSTATDAGASDKEEKAKENK</sequence>
<dbReference type="NCBIfam" id="NF001809">
    <property type="entry name" value="PRK00528.1"/>
    <property type="match status" value="1"/>
</dbReference>
<comment type="similarity">
    <text evidence="1">Belongs to the bacterial ribosomal protein bL31 family. Type A subfamily.</text>
</comment>
<dbReference type="PANTHER" id="PTHR33280:SF1">
    <property type="entry name" value="LARGE RIBOSOMAL SUBUNIT PROTEIN BL31C"/>
    <property type="match status" value="1"/>
</dbReference>
<dbReference type="InterPro" id="IPR002150">
    <property type="entry name" value="Ribosomal_bL31"/>
</dbReference>
<keyword evidence="2" id="KW-0699">rRNA-binding</keyword>
<dbReference type="GO" id="GO:0006412">
    <property type="term" value="P:translation"/>
    <property type="evidence" value="ECO:0007669"/>
    <property type="project" value="InterPro"/>
</dbReference>
<dbReference type="InterPro" id="IPR034704">
    <property type="entry name" value="Ribosomal_bL28/bL31-like_sf"/>
</dbReference>
<dbReference type="PANTHER" id="PTHR33280">
    <property type="entry name" value="50S RIBOSOMAL PROTEIN L31, CHLOROPLASTIC"/>
    <property type="match status" value="1"/>
</dbReference>
<dbReference type="EMBL" id="LAZR01009701">
    <property type="protein sequence ID" value="KKM71091.1"/>
    <property type="molecule type" value="Genomic_DNA"/>
</dbReference>
<dbReference type="SUPFAM" id="SSF143800">
    <property type="entry name" value="L28p-like"/>
    <property type="match status" value="1"/>
</dbReference>
<dbReference type="InterPro" id="IPR027491">
    <property type="entry name" value="Ribosomal_bL31_A"/>
</dbReference>
<keyword evidence="3" id="KW-0694">RNA-binding</keyword>
<dbReference type="Gene3D" id="4.10.830.30">
    <property type="entry name" value="Ribosomal protein L31"/>
    <property type="match status" value="1"/>
</dbReference>
<accession>A0A0F9K8X0</accession>
<dbReference type="GO" id="GO:0019843">
    <property type="term" value="F:rRNA binding"/>
    <property type="evidence" value="ECO:0007669"/>
    <property type="project" value="UniProtKB-KW"/>
</dbReference>
<comment type="caution">
    <text evidence="8">The sequence shown here is derived from an EMBL/GenBank/DDBJ whole genome shotgun (WGS) entry which is preliminary data.</text>
</comment>
<dbReference type="NCBIfam" id="TIGR00105">
    <property type="entry name" value="L31"/>
    <property type="match status" value="1"/>
</dbReference>
<evidence type="ECO:0000256" key="6">
    <source>
        <dbReference type="ARBA" id="ARBA00035687"/>
    </source>
</evidence>
<keyword evidence="5" id="KW-0687">Ribonucleoprotein</keyword>
<organism evidence="8">
    <name type="scientific">marine sediment metagenome</name>
    <dbReference type="NCBI Taxonomy" id="412755"/>
    <lineage>
        <taxon>unclassified sequences</taxon>
        <taxon>metagenomes</taxon>
        <taxon>ecological metagenomes</taxon>
    </lineage>
</organism>
<dbReference type="GO" id="GO:1990904">
    <property type="term" value="C:ribonucleoprotein complex"/>
    <property type="evidence" value="ECO:0007669"/>
    <property type="project" value="UniProtKB-KW"/>
</dbReference>
<dbReference type="NCBIfam" id="NF000612">
    <property type="entry name" value="PRK00019.1"/>
    <property type="match status" value="1"/>
</dbReference>
<name>A0A0F9K8X0_9ZZZZ</name>
<dbReference type="PRINTS" id="PR01249">
    <property type="entry name" value="RIBOSOMALL31"/>
</dbReference>
<keyword evidence="4" id="KW-0689">Ribosomal protein</keyword>
<evidence type="ECO:0000313" key="8">
    <source>
        <dbReference type="EMBL" id="KKM71091.1"/>
    </source>
</evidence>
<dbReference type="GO" id="GO:0003735">
    <property type="term" value="F:structural constituent of ribosome"/>
    <property type="evidence" value="ECO:0007669"/>
    <property type="project" value="InterPro"/>
</dbReference>
<evidence type="ECO:0000256" key="2">
    <source>
        <dbReference type="ARBA" id="ARBA00022730"/>
    </source>
</evidence>